<gene>
    <name evidence="1" type="ORF">BJ138DRAFT_1116780</name>
</gene>
<accession>A0ACB8A1V7</accession>
<proteinExistence type="predicted"/>
<dbReference type="EMBL" id="MU267914">
    <property type="protein sequence ID" value="KAH7907335.1"/>
    <property type="molecule type" value="Genomic_DNA"/>
</dbReference>
<comment type="caution">
    <text evidence="1">The sequence shown here is derived from an EMBL/GenBank/DDBJ whole genome shotgun (WGS) entry which is preliminary data.</text>
</comment>
<evidence type="ECO:0000313" key="2">
    <source>
        <dbReference type="Proteomes" id="UP000790377"/>
    </source>
</evidence>
<evidence type="ECO:0000313" key="1">
    <source>
        <dbReference type="EMBL" id="KAH7907335.1"/>
    </source>
</evidence>
<organism evidence="1 2">
    <name type="scientific">Hygrophoropsis aurantiaca</name>
    <dbReference type="NCBI Taxonomy" id="72124"/>
    <lineage>
        <taxon>Eukaryota</taxon>
        <taxon>Fungi</taxon>
        <taxon>Dikarya</taxon>
        <taxon>Basidiomycota</taxon>
        <taxon>Agaricomycotina</taxon>
        <taxon>Agaricomycetes</taxon>
        <taxon>Agaricomycetidae</taxon>
        <taxon>Boletales</taxon>
        <taxon>Coniophorineae</taxon>
        <taxon>Hygrophoropsidaceae</taxon>
        <taxon>Hygrophoropsis</taxon>
    </lineage>
</organism>
<protein>
    <submittedName>
        <fullName evidence="1">Class I glutamine amidotransferase-like protein</fullName>
    </submittedName>
</protein>
<reference evidence="1" key="1">
    <citation type="journal article" date="2021" name="New Phytol.">
        <title>Evolutionary innovations through gain and loss of genes in the ectomycorrhizal Boletales.</title>
        <authorList>
            <person name="Wu G."/>
            <person name="Miyauchi S."/>
            <person name="Morin E."/>
            <person name="Kuo A."/>
            <person name="Drula E."/>
            <person name="Varga T."/>
            <person name="Kohler A."/>
            <person name="Feng B."/>
            <person name="Cao Y."/>
            <person name="Lipzen A."/>
            <person name="Daum C."/>
            <person name="Hundley H."/>
            <person name="Pangilinan J."/>
            <person name="Johnson J."/>
            <person name="Barry K."/>
            <person name="LaButti K."/>
            <person name="Ng V."/>
            <person name="Ahrendt S."/>
            <person name="Min B."/>
            <person name="Choi I.G."/>
            <person name="Park H."/>
            <person name="Plett J.M."/>
            <person name="Magnuson J."/>
            <person name="Spatafora J.W."/>
            <person name="Nagy L.G."/>
            <person name="Henrissat B."/>
            <person name="Grigoriev I.V."/>
            <person name="Yang Z.L."/>
            <person name="Xu J."/>
            <person name="Martin F.M."/>
        </authorList>
    </citation>
    <scope>NUCLEOTIDE SEQUENCE</scope>
    <source>
        <strain evidence="1">ATCC 28755</strain>
    </source>
</reference>
<dbReference type="Proteomes" id="UP000790377">
    <property type="component" value="Unassembled WGS sequence"/>
</dbReference>
<sequence length="355" mass="39040">MATTTSTFPPHGKIALLNCDATAPEFIASYGNITNLFTSLYTKFLIELTGGESSIGLKSVQDPLGLPEVMKSFRVDPFDAVNRHLPADVEVYDSVIVSGSGLNINGGDLWIEELGKFLHDTAVHHQKVKLIGVCFGHQLIARAVFGLEVKLNPHGYQIGPFDVALNETGRVLFPGRADLTIPMFHQKAVFTQERLAAFAKMCEEEPYQVPRGRHGQLGEYRIWGHTEKVENQGMVSVSGDIGGDDKLDVDDIHIFTCQGHPELTSGMMSLLLNLNEEHIDPEVVADARRRIAAFRGTLDWFVLSRLMWALSTRHSYVLSGASCEPSKVSRGLGERSGESVFVLVADTNSTHRVPV</sequence>
<name>A0ACB8A1V7_9AGAM</name>
<keyword evidence="2" id="KW-1185">Reference proteome</keyword>